<dbReference type="EMBL" id="HM854752">
    <property type="protein sequence ID" value="ADN33692.1"/>
    <property type="molecule type" value="Genomic_DNA"/>
</dbReference>
<feature type="compositionally biased region" description="Basic and acidic residues" evidence="1">
    <location>
        <begin position="37"/>
        <end position="55"/>
    </location>
</feature>
<reference evidence="2" key="1">
    <citation type="journal article" date="2010" name="BMC Genomics">
        <title>Generation of a BAC-based physical map of the melon genome.</title>
        <authorList>
            <person name="Gonzalez V.M."/>
            <person name="Garcia-Mas J."/>
            <person name="Arus P."/>
            <person name="Puigdomenech P."/>
        </authorList>
    </citation>
    <scope>NUCLEOTIDE SEQUENCE</scope>
    <source>
        <tissue evidence="2">Young leaves</tissue>
    </source>
</reference>
<name>E5GB50_CUCME</name>
<dbReference type="AlphaFoldDB" id="E5GB50"/>
<organism evidence="2">
    <name type="scientific">Cucumis melo subsp. melo</name>
    <dbReference type="NCBI Taxonomy" id="412675"/>
    <lineage>
        <taxon>Eukaryota</taxon>
        <taxon>Viridiplantae</taxon>
        <taxon>Streptophyta</taxon>
        <taxon>Embryophyta</taxon>
        <taxon>Tracheophyta</taxon>
        <taxon>Spermatophyta</taxon>
        <taxon>Magnoliopsida</taxon>
        <taxon>eudicotyledons</taxon>
        <taxon>Gunneridae</taxon>
        <taxon>Pentapetalae</taxon>
        <taxon>rosids</taxon>
        <taxon>fabids</taxon>
        <taxon>Cucurbitales</taxon>
        <taxon>Cucurbitaceae</taxon>
        <taxon>Benincaseae</taxon>
        <taxon>Cucumis</taxon>
    </lineage>
</organism>
<sequence length="119" mass="13695">MVGWEGLRTHRLLAEDWADVDAWEEVKQLADVEPSAEDTRSAEDGRSAEVRPTTGRREIECGRWQIGADSKLGRKNIRQEDKLGARKSDVEKVVWEGDDMLRKKRLQMEEIEKLGISNF</sequence>
<reference evidence="2" key="2">
    <citation type="journal article" date="2010" name="BMC Plant Biol.">
        <title>Sequencing of 6.7 Mb of the melon genome using a BAC pooling strategy.</title>
        <authorList>
            <person name="Gonzalez V.M."/>
            <person name="Benjak A."/>
            <person name="Henaff E.M."/>
            <person name="Mir G."/>
            <person name="Casacuberta J.M."/>
            <person name="Garcia-Mas J."/>
            <person name="Puigdomenech P."/>
        </authorList>
    </citation>
    <scope>NUCLEOTIDE SEQUENCE</scope>
    <source>
        <tissue evidence="2">Young leaves</tissue>
    </source>
</reference>
<protein>
    <submittedName>
        <fullName evidence="2">Uncharacterized protein</fullName>
    </submittedName>
</protein>
<accession>E5GB50</accession>
<feature type="region of interest" description="Disordered" evidence="1">
    <location>
        <begin position="29"/>
        <end position="55"/>
    </location>
</feature>
<evidence type="ECO:0000313" key="2">
    <source>
        <dbReference type="EMBL" id="ADN33692.1"/>
    </source>
</evidence>
<proteinExistence type="predicted"/>
<evidence type="ECO:0000256" key="1">
    <source>
        <dbReference type="SAM" id="MobiDB-lite"/>
    </source>
</evidence>